<keyword evidence="2" id="KW-0472">Membrane</keyword>
<evidence type="ECO:0000313" key="3">
    <source>
        <dbReference type="EMBL" id="CAB3223523.1"/>
    </source>
</evidence>
<feature type="compositionally biased region" description="Basic residues" evidence="1">
    <location>
        <begin position="312"/>
        <end position="324"/>
    </location>
</feature>
<feature type="transmembrane region" description="Helical" evidence="2">
    <location>
        <begin position="187"/>
        <end position="215"/>
    </location>
</feature>
<feature type="compositionally biased region" description="Polar residues" evidence="1">
    <location>
        <begin position="15"/>
        <end position="30"/>
    </location>
</feature>
<evidence type="ECO:0000313" key="4">
    <source>
        <dbReference type="EMBL" id="CAB3254042.1"/>
    </source>
</evidence>
<evidence type="ECO:0000313" key="6">
    <source>
        <dbReference type="Proteomes" id="UP000494256"/>
    </source>
</evidence>
<keyword evidence="5" id="KW-1185">Reference proteome</keyword>
<evidence type="ECO:0008006" key="7">
    <source>
        <dbReference type="Google" id="ProtNLM"/>
    </source>
</evidence>
<feature type="region of interest" description="Disordered" evidence="1">
    <location>
        <begin position="302"/>
        <end position="346"/>
    </location>
</feature>
<dbReference type="AlphaFoldDB" id="A0A8S1B7E4"/>
<gene>
    <name evidence="4" type="ORF">APLA_LOCUS14401</name>
    <name evidence="3" type="ORF">APLA_LOCUS1453</name>
</gene>
<organism evidence="4 5">
    <name type="scientific">Arctia plantaginis</name>
    <name type="common">Wood tiger moth</name>
    <name type="synonym">Phalaena plantaginis</name>
    <dbReference type="NCBI Taxonomy" id="874455"/>
    <lineage>
        <taxon>Eukaryota</taxon>
        <taxon>Metazoa</taxon>
        <taxon>Ecdysozoa</taxon>
        <taxon>Arthropoda</taxon>
        <taxon>Hexapoda</taxon>
        <taxon>Insecta</taxon>
        <taxon>Pterygota</taxon>
        <taxon>Neoptera</taxon>
        <taxon>Endopterygota</taxon>
        <taxon>Lepidoptera</taxon>
        <taxon>Glossata</taxon>
        <taxon>Ditrysia</taxon>
        <taxon>Noctuoidea</taxon>
        <taxon>Erebidae</taxon>
        <taxon>Arctiinae</taxon>
        <taxon>Arctia</taxon>
    </lineage>
</organism>
<dbReference type="PANTHER" id="PTHR23320">
    <property type="entry name" value="MEMBRANE-SPANNING 4-DOMAINS SUBFAMILY A MS4A -RELATED"/>
    <property type="match status" value="1"/>
</dbReference>
<feature type="transmembrane region" description="Helical" evidence="2">
    <location>
        <begin position="108"/>
        <end position="130"/>
    </location>
</feature>
<evidence type="ECO:0000256" key="1">
    <source>
        <dbReference type="SAM" id="MobiDB-lite"/>
    </source>
</evidence>
<dbReference type="PANTHER" id="PTHR23320:SF171">
    <property type="entry name" value="AGAP000247-PA"/>
    <property type="match status" value="1"/>
</dbReference>
<dbReference type="OrthoDB" id="7733275at2759"/>
<accession>A0A8S1B7E4</accession>
<sequence>MSAPRTDDPAYDAQATATVSSLKSENSTEQLICKTPQKKNKKVKDDKVKDKRSVCSKSVEAGSDESSAPRRLVVFLGLAQVVLGALLVGSGALAVVKGAALARVGAGLWAGCVAVVAGVVGVLAGINDCYGLNGGANGSPLLTAFLALSLLCLACGNSAAVLAATGVHRDTQRQPIVPTTFEDEMEAWTPVLTNIALLIIATVHCLVCIITIYHLSKRICPCFRPKQAFDHNQFDPTFKPVQQFVVNVDEVKKAHDMERVKNHELCKELETKLQGGTLKKKKEEPEYGSANSKEKLVTRWLGRQGAQPATTGRRRGVRKPRPKPPHAPLVLMPAHPASTTRDGGFAPSAGVVGHVAQHYHGTTPLRRNLTLKSS</sequence>
<evidence type="ECO:0000313" key="5">
    <source>
        <dbReference type="Proteomes" id="UP000494106"/>
    </source>
</evidence>
<keyword evidence="2" id="KW-1133">Transmembrane helix</keyword>
<dbReference type="InterPro" id="IPR030417">
    <property type="entry name" value="MS4A"/>
</dbReference>
<dbReference type="EMBL" id="CADEBD010000171">
    <property type="protein sequence ID" value="CAB3223523.1"/>
    <property type="molecule type" value="Genomic_DNA"/>
</dbReference>
<reference evidence="5 6" key="1">
    <citation type="submission" date="2020-04" db="EMBL/GenBank/DDBJ databases">
        <authorList>
            <person name="Wallbank WR R."/>
            <person name="Pardo Diaz C."/>
            <person name="Kozak K."/>
            <person name="Martin S."/>
            <person name="Jiggins C."/>
            <person name="Moest M."/>
            <person name="Warren A I."/>
            <person name="Byers J.R.P. K."/>
            <person name="Montejo-Kovacevich G."/>
            <person name="Yen C E."/>
        </authorList>
    </citation>
    <scope>NUCLEOTIDE SEQUENCE [LARGE SCALE GENOMIC DNA]</scope>
</reference>
<comment type="caution">
    <text evidence="4">The sequence shown here is derived from an EMBL/GenBank/DDBJ whole genome shotgun (WGS) entry which is preliminary data.</text>
</comment>
<feature type="transmembrane region" description="Helical" evidence="2">
    <location>
        <begin position="72"/>
        <end position="96"/>
    </location>
</feature>
<name>A0A8S1B7E4_ARCPL</name>
<feature type="transmembrane region" description="Helical" evidence="2">
    <location>
        <begin position="142"/>
        <end position="167"/>
    </location>
</feature>
<proteinExistence type="predicted"/>
<protein>
    <recommendedName>
        <fullName evidence="7">Transmembrane protein</fullName>
    </recommendedName>
</protein>
<evidence type="ECO:0000256" key="2">
    <source>
        <dbReference type="SAM" id="Phobius"/>
    </source>
</evidence>
<dbReference type="Proteomes" id="UP000494256">
    <property type="component" value="Unassembled WGS sequence"/>
</dbReference>
<dbReference type="Proteomes" id="UP000494106">
    <property type="component" value="Unassembled WGS sequence"/>
</dbReference>
<keyword evidence="2" id="KW-0812">Transmembrane</keyword>
<dbReference type="EMBL" id="CADEBC010000561">
    <property type="protein sequence ID" value="CAB3254042.1"/>
    <property type="molecule type" value="Genomic_DNA"/>
</dbReference>
<feature type="region of interest" description="Disordered" evidence="1">
    <location>
        <begin position="1"/>
        <end position="49"/>
    </location>
</feature>